<dbReference type="EMBL" id="LAZR01023875">
    <property type="protein sequence ID" value="KKL77028.1"/>
    <property type="molecule type" value="Genomic_DNA"/>
</dbReference>
<dbReference type="InterPro" id="IPR013762">
    <property type="entry name" value="Integrase-like_cat_sf"/>
</dbReference>
<dbReference type="GO" id="GO:0003677">
    <property type="term" value="F:DNA binding"/>
    <property type="evidence" value="ECO:0007669"/>
    <property type="project" value="InterPro"/>
</dbReference>
<proteinExistence type="predicted"/>
<name>A0A0F9ESA4_9ZZZZ</name>
<gene>
    <name evidence="2" type="ORF">LCGC14_2038990</name>
</gene>
<evidence type="ECO:0008006" key="3">
    <source>
        <dbReference type="Google" id="ProtNLM"/>
    </source>
</evidence>
<accession>A0A0F9ESA4</accession>
<comment type="caution">
    <text evidence="2">The sequence shown here is derived from an EMBL/GenBank/DDBJ whole genome shotgun (WGS) entry which is preliminary data.</text>
</comment>
<reference evidence="2" key="1">
    <citation type="journal article" date="2015" name="Nature">
        <title>Complex archaea that bridge the gap between prokaryotes and eukaryotes.</title>
        <authorList>
            <person name="Spang A."/>
            <person name="Saw J.H."/>
            <person name="Jorgensen S.L."/>
            <person name="Zaremba-Niedzwiedzka K."/>
            <person name="Martijn J."/>
            <person name="Lind A.E."/>
            <person name="van Eijk R."/>
            <person name="Schleper C."/>
            <person name="Guy L."/>
            <person name="Ettema T.J."/>
        </authorList>
    </citation>
    <scope>NUCLEOTIDE SEQUENCE</scope>
</reference>
<organism evidence="2">
    <name type="scientific">marine sediment metagenome</name>
    <dbReference type="NCBI Taxonomy" id="412755"/>
    <lineage>
        <taxon>unclassified sequences</taxon>
        <taxon>metagenomes</taxon>
        <taxon>ecological metagenomes</taxon>
    </lineage>
</organism>
<protein>
    <recommendedName>
        <fullName evidence="3">Tyr recombinase domain-containing protein</fullName>
    </recommendedName>
</protein>
<dbReference type="Gene3D" id="1.10.443.10">
    <property type="entry name" value="Intergrase catalytic core"/>
    <property type="match status" value="1"/>
</dbReference>
<sequence length="131" mass="15235">MPIEPDLADLLFEAWMADEGREKVVTEVVRTNVWRDFQIARRAGIKAYSRPLHTLRKNRETDWLSQFPLHVVTEWLGNSPEVALKHYSRAEEGDFHRAAGLDRRPGRSDNVRKNDSGKRTGARRRRSNGRQ</sequence>
<feature type="region of interest" description="Disordered" evidence="1">
    <location>
        <begin position="95"/>
        <end position="131"/>
    </location>
</feature>
<dbReference type="GO" id="GO:0015074">
    <property type="term" value="P:DNA integration"/>
    <property type="evidence" value="ECO:0007669"/>
    <property type="project" value="InterPro"/>
</dbReference>
<dbReference type="AlphaFoldDB" id="A0A0F9ESA4"/>
<evidence type="ECO:0000256" key="1">
    <source>
        <dbReference type="SAM" id="MobiDB-lite"/>
    </source>
</evidence>
<evidence type="ECO:0000313" key="2">
    <source>
        <dbReference type="EMBL" id="KKL77028.1"/>
    </source>
</evidence>
<dbReference type="GO" id="GO:0006310">
    <property type="term" value="P:DNA recombination"/>
    <property type="evidence" value="ECO:0007669"/>
    <property type="project" value="InterPro"/>
</dbReference>
<feature type="compositionally biased region" description="Basic residues" evidence="1">
    <location>
        <begin position="120"/>
        <end position="131"/>
    </location>
</feature>
<feature type="compositionally biased region" description="Basic and acidic residues" evidence="1">
    <location>
        <begin position="95"/>
        <end position="118"/>
    </location>
</feature>